<dbReference type="SUPFAM" id="SSF58104">
    <property type="entry name" value="Methyl-accepting chemotaxis protein (MCP) signaling domain"/>
    <property type="match status" value="1"/>
</dbReference>
<dbReference type="InterPro" id="IPR003660">
    <property type="entry name" value="HAMP_dom"/>
</dbReference>
<dbReference type="PROSITE" id="PS50885">
    <property type="entry name" value="HAMP"/>
    <property type="match status" value="1"/>
</dbReference>
<dbReference type="SMART" id="SM00304">
    <property type="entry name" value="HAMP"/>
    <property type="match status" value="1"/>
</dbReference>
<feature type="domain" description="Methyl-accepting transducer" evidence="8">
    <location>
        <begin position="270"/>
        <end position="513"/>
    </location>
</feature>
<proteinExistence type="inferred from homology"/>
<dbReference type="SMART" id="SM00283">
    <property type="entry name" value="MA"/>
    <property type="match status" value="1"/>
</dbReference>
<dbReference type="PANTHER" id="PTHR32089">
    <property type="entry name" value="METHYL-ACCEPTING CHEMOTAXIS PROTEIN MCPB"/>
    <property type="match status" value="1"/>
</dbReference>
<protein>
    <submittedName>
        <fullName evidence="10">Methyl-accepting chemotaxis protein</fullName>
    </submittedName>
</protein>
<keyword evidence="2" id="KW-1003">Cell membrane</keyword>
<accession>A0ABV5C5T7</accession>
<comment type="similarity">
    <text evidence="5">Belongs to the methyl-accepting chemotaxis (MCP) protein family.</text>
</comment>
<dbReference type="RefSeq" id="WP_375521726.1">
    <property type="nucleotide sequence ID" value="NZ_JBHIRY010000022.1"/>
</dbReference>
<dbReference type="InterPro" id="IPR004090">
    <property type="entry name" value="Chemotax_Me-accpt_rcpt"/>
</dbReference>
<organism evidence="10 11">
    <name type="scientific">Paenibacillus medicaginis</name>
    <dbReference type="NCBI Taxonomy" id="1470560"/>
    <lineage>
        <taxon>Bacteria</taxon>
        <taxon>Bacillati</taxon>
        <taxon>Bacillota</taxon>
        <taxon>Bacilli</taxon>
        <taxon>Bacillales</taxon>
        <taxon>Paenibacillaceae</taxon>
        <taxon>Paenibacillus</taxon>
    </lineage>
</organism>
<dbReference type="Pfam" id="PF12729">
    <property type="entry name" value="4HB_MCP_1"/>
    <property type="match status" value="1"/>
</dbReference>
<keyword evidence="3 7" id="KW-0472">Membrane</keyword>
<dbReference type="Proteomes" id="UP001580430">
    <property type="component" value="Unassembled WGS sequence"/>
</dbReference>
<evidence type="ECO:0000313" key="10">
    <source>
        <dbReference type="EMBL" id="MFB5762628.1"/>
    </source>
</evidence>
<evidence type="ECO:0000256" key="6">
    <source>
        <dbReference type="PROSITE-ProRule" id="PRU00284"/>
    </source>
</evidence>
<feature type="domain" description="HAMP" evidence="9">
    <location>
        <begin position="213"/>
        <end position="265"/>
    </location>
</feature>
<reference evidence="10 11" key="1">
    <citation type="submission" date="2024-09" db="EMBL/GenBank/DDBJ databases">
        <title>Paenibacillus zeirhizospherea sp. nov., isolated from surface of the maize (Zea mays) roots in a horticulture field, Hungary.</title>
        <authorList>
            <person name="Marton D."/>
            <person name="Farkas M."/>
            <person name="Bedics A."/>
            <person name="Toth E."/>
            <person name="Tancsics A."/>
            <person name="Boka K."/>
            <person name="Marati G."/>
            <person name="Kriszt B."/>
            <person name="Cserhati M."/>
        </authorList>
    </citation>
    <scope>NUCLEOTIDE SEQUENCE [LARGE SCALE GENOMIC DNA]</scope>
    <source>
        <strain evidence="10 11">JCM 18446</strain>
    </source>
</reference>
<dbReference type="PRINTS" id="PR00260">
    <property type="entry name" value="CHEMTRNSDUCR"/>
</dbReference>
<dbReference type="EMBL" id="JBHIRY010000022">
    <property type="protein sequence ID" value="MFB5762628.1"/>
    <property type="molecule type" value="Genomic_DNA"/>
</dbReference>
<sequence length="531" mass="57345">MNWYKNLKTATKIITTFLLVCLILGAYGVYSVSSLNNMNSNMTEMYNNNLISVRNLSAADGSFQSIRVIVRDISTAPTQTEKQELSANLDKTLQTFNDRVDAYRSVSFTPEEKELLAQLDQLMAEYIKYLEQAKLLATNGDTARFNEFKDGTLKVSGDQVISALQKLIEINVSYAQDTKNQSDQAYQSALVLSIILIAGSILLSILLGYLVSRSISRPLGHMVSLLERVSQGDLTSKSPFQTKDEVGLLSQSLNRMIESYNVLIGSITNSAQNVGASSQQIAASSEEIASSSSNQAESAASITELFKEFSQAINSVAKSAEEAAELSNSTVATAQQGEHAVHKSMAGMQEVNKTMHDLEENSVKIGDIIEVIDDIAAQTNLLALNAAIEAARAGDQGKGFAVVANEVRKLAERSSLATKEISDIIKTMQQNTKKSAGLVNETVSQSNHTEDVFRHIMEMVNQSSLKVNEIAAACEEQAAQASEVMFSVETIASASEQVAAASQETAATSQTLAQLAENLNESVAVFQTSKG</sequence>
<comment type="subcellular location">
    <subcellularLocation>
        <location evidence="1">Cell membrane</location>
    </subcellularLocation>
</comment>
<dbReference type="Gene3D" id="1.10.287.950">
    <property type="entry name" value="Methyl-accepting chemotaxis protein"/>
    <property type="match status" value="1"/>
</dbReference>
<keyword evidence="7" id="KW-1133">Transmembrane helix</keyword>
<dbReference type="Pfam" id="PF00015">
    <property type="entry name" value="MCPsignal"/>
    <property type="match status" value="1"/>
</dbReference>
<evidence type="ECO:0000256" key="7">
    <source>
        <dbReference type="SAM" id="Phobius"/>
    </source>
</evidence>
<evidence type="ECO:0000259" key="9">
    <source>
        <dbReference type="PROSITE" id="PS50885"/>
    </source>
</evidence>
<gene>
    <name evidence="10" type="ORF">ACE5LO_19785</name>
</gene>
<comment type="caution">
    <text evidence="10">The sequence shown here is derived from an EMBL/GenBank/DDBJ whole genome shotgun (WGS) entry which is preliminary data.</text>
</comment>
<keyword evidence="7" id="KW-0812">Transmembrane</keyword>
<dbReference type="InterPro" id="IPR004089">
    <property type="entry name" value="MCPsignal_dom"/>
</dbReference>
<evidence type="ECO:0000256" key="2">
    <source>
        <dbReference type="ARBA" id="ARBA00022475"/>
    </source>
</evidence>
<evidence type="ECO:0000256" key="1">
    <source>
        <dbReference type="ARBA" id="ARBA00004236"/>
    </source>
</evidence>
<evidence type="ECO:0000313" key="11">
    <source>
        <dbReference type="Proteomes" id="UP001580430"/>
    </source>
</evidence>
<dbReference type="PANTHER" id="PTHR32089:SF112">
    <property type="entry name" value="LYSOZYME-LIKE PROTEIN-RELATED"/>
    <property type="match status" value="1"/>
</dbReference>
<dbReference type="PROSITE" id="PS50111">
    <property type="entry name" value="CHEMOTAXIS_TRANSDUC_2"/>
    <property type="match status" value="1"/>
</dbReference>
<evidence type="ECO:0000259" key="8">
    <source>
        <dbReference type="PROSITE" id="PS50111"/>
    </source>
</evidence>
<evidence type="ECO:0000256" key="3">
    <source>
        <dbReference type="ARBA" id="ARBA00023136"/>
    </source>
</evidence>
<dbReference type="Pfam" id="PF00672">
    <property type="entry name" value="HAMP"/>
    <property type="match status" value="1"/>
</dbReference>
<keyword evidence="11" id="KW-1185">Reference proteome</keyword>
<feature type="transmembrane region" description="Helical" evidence="7">
    <location>
        <begin position="189"/>
        <end position="212"/>
    </location>
</feature>
<dbReference type="InterPro" id="IPR024478">
    <property type="entry name" value="HlyB_4HB_MCP"/>
</dbReference>
<dbReference type="CDD" id="cd06225">
    <property type="entry name" value="HAMP"/>
    <property type="match status" value="1"/>
</dbReference>
<keyword evidence="4 6" id="KW-0807">Transducer</keyword>
<evidence type="ECO:0000256" key="4">
    <source>
        <dbReference type="ARBA" id="ARBA00023224"/>
    </source>
</evidence>
<name>A0ABV5C5T7_9BACL</name>
<evidence type="ECO:0000256" key="5">
    <source>
        <dbReference type="ARBA" id="ARBA00029447"/>
    </source>
</evidence>
<dbReference type="CDD" id="cd11386">
    <property type="entry name" value="MCP_signal"/>
    <property type="match status" value="1"/>
</dbReference>